<evidence type="ECO:0000313" key="18">
    <source>
        <dbReference type="Proteomes" id="UP000051934"/>
    </source>
</evidence>
<dbReference type="InterPro" id="IPR012340">
    <property type="entry name" value="NA-bd_OB-fold"/>
</dbReference>
<dbReference type="GO" id="GO:0003911">
    <property type="term" value="F:DNA ligase (NAD+) activity"/>
    <property type="evidence" value="ECO:0007669"/>
    <property type="project" value="UniProtKB-UniRule"/>
</dbReference>
<keyword evidence="8 14" id="KW-0862">Zinc</keyword>
<dbReference type="PIRSF" id="PIRSF001604">
    <property type="entry name" value="LigA"/>
    <property type="match status" value="1"/>
</dbReference>
<dbReference type="InterPro" id="IPR003583">
    <property type="entry name" value="Hlx-hairpin-Hlx_DNA-bd_motif"/>
</dbReference>
<feature type="binding site" evidence="14">
    <location>
        <position position="292"/>
    </location>
    <ligand>
        <name>NAD(+)</name>
        <dbReference type="ChEBI" id="CHEBI:57540"/>
    </ligand>
</feature>
<keyword evidence="17" id="KW-0560">Oxidoreductase</keyword>
<dbReference type="GO" id="GO:0003677">
    <property type="term" value="F:DNA binding"/>
    <property type="evidence" value="ECO:0007669"/>
    <property type="project" value="InterPro"/>
</dbReference>
<dbReference type="SMART" id="SM00278">
    <property type="entry name" value="HhH1"/>
    <property type="match status" value="4"/>
</dbReference>
<evidence type="ECO:0000256" key="13">
    <source>
        <dbReference type="ARBA" id="ARBA00060881"/>
    </source>
</evidence>
<evidence type="ECO:0000256" key="2">
    <source>
        <dbReference type="ARBA" id="ARBA00012722"/>
    </source>
</evidence>
<evidence type="ECO:0000313" key="17">
    <source>
        <dbReference type="EMBL" id="KRO71297.1"/>
    </source>
</evidence>
<keyword evidence="6 14" id="KW-0479">Metal-binding</keyword>
<dbReference type="SUPFAM" id="SSF47781">
    <property type="entry name" value="RuvA domain 2-like"/>
    <property type="match status" value="1"/>
</dbReference>
<dbReference type="GO" id="GO:0005829">
    <property type="term" value="C:cytosol"/>
    <property type="evidence" value="ECO:0007669"/>
    <property type="project" value="TreeGrafter"/>
</dbReference>
<evidence type="ECO:0000256" key="9">
    <source>
        <dbReference type="ARBA" id="ARBA00022842"/>
    </source>
</evidence>
<dbReference type="PANTHER" id="PTHR23389">
    <property type="entry name" value="CHROMOSOME TRANSMISSION FIDELITY FACTOR 18"/>
    <property type="match status" value="1"/>
</dbReference>
<dbReference type="FunFam" id="1.10.150.20:FF:000006">
    <property type="entry name" value="DNA ligase"/>
    <property type="match status" value="1"/>
</dbReference>
<dbReference type="Pfam" id="PF12826">
    <property type="entry name" value="HHH_2"/>
    <property type="match status" value="1"/>
</dbReference>
<dbReference type="InterPro" id="IPR013840">
    <property type="entry name" value="DNAligase_N"/>
</dbReference>
<evidence type="ECO:0000256" key="4">
    <source>
        <dbReference type="ARBA" id="ARBA00022598"/>
    </source>
</evidence>
<evidence type="ECO:0000256" key="11">
    <source>
        <dbReference type="ARBA" id="ARBA00023204"/>
    </source>
</evidence>
<evidence type="ECO:0000256" key="15">
    <source>
        <dbReference type="RuleBase" id="RU000618"/>
    </source>
</evidence>
<dbReference type="Gene3D" id="3.40.50.10190">
    <property type="entry name" value="BRCT domain"/>
    <property type="match status" value="1"/>
</dbReference>
<dbReference type="CDD" id="cd17748">
    <property type="entry name" value="BRCT_DNA_ligase_like"/>
    <property type="match status" value="1"/>
</dbReference>
<keyword evidence="11 14" id="KW-0234">DNA repair</keyword>
<dbReference type="GO" id="GO:0046872">
    <property type="term" value="F:metal ion binding"/>
    <property type="evidence" value="ECO:0007669"/>
    <property type="project" value="UniProtKB-KW"/>
</dbReference>
<dbReference type="GO" id="GO:0051213">
    <property type="term" value="F:dioxygenase activity"/>
    <property type="evidence" value="ECO:0007669"/>
    <property type="project" value="UniProtKB-KW"/>
</dbReference>
<dbReference type="SMART" id="SM00292">
    <property type="entry name" value="BRCT"/>
    <property type="match status" value="1"/>
</dbReference>
<dbReference type="InterPro" id="IPR013839">
    <property type="entry name" value="DNAligase_adenylation"/>
</dbReference>
<keyword evidence="14" id="KW-0464">Manganese</keyword>
<proteinExistence type="inferred from homology"/>
<dbReference type="FunFam" id="2.40.50.140:FF:000012">
    <property type="entry name" value="DNA ligase"/>
    <property type="match status" value="1"/>
</dbReference>
<keyword evidence="10 14" id="KW-0520">NAD</keyword>
<dbReference type="NCBIfam" id="NF005932">
    <property type="entry name" value="PRK07956.1"/>
    <property type="match status" value="1"/>
</dbReference>
<dbReference type="GO" id="GO:0006260">
    <property type="term" value="P:DNA replication"/>
    <property type="evidence" value="ECO:0007669"/>
    <property type="project" value="UniProtKB-KW"/>
</dbReference>
<feature type="binding site" evidence="14">
    <location>
        <position position="413"/>
    </location>
    <ligand>
        <name>Zn(2+)</name>
        <dbReference type="ChEBI" id="CHEBI:29105"/>
    </ligand>
</feature>
<dbReference type="InterPro" id="IPR001357">
    <property type="entry name" value="BRCT_dom"/>
</dbReference>
<comment type="catalytic activity">
    <reaction evidence="12 14 15">
        <text>NAD(+) + (deoxyribonucleotide)n-3'-hydroxyl + 5'-phospho-(deoxyribonucleotide)m = (deoxyribonucleotide)n+m + AMP + beta-nicotinamide D-nucleotide.</text>
        <dbReference type="EC" id="6.5.1.2"/>
    </reaction>
</comment>
<dbReference type="InterPro" id="IPR018239">
    <property type="entry name" value="DNA_ligase_AS"/>
</dbReference>
<dbReference type="GO" id="GO:0006281">
    <property type="term" value="P:DNA repair"/>
    <property type="evidence" value="ECO:0007669"/>
    <property type="project" value="UniProtKB-KW"/>
</dbReference>
<feature type="binding site" evidence="14">
    <location>
        <position position="316"/>
    </location>
    <ligand>
        <name>NAD(+)</name>
        <dbReference type="ChEBI" id="CHEBI:57540"/>
    </ligand>
</feature>
<feature type="domain" description="BRCT" evidence="16">
    <location>
        <begin position="592"/>
        <end position="668"/>
    </location>
</feature>
<evidence type="ECO:0000256" key="5">
    <source>
        <dbReference type="ARBA" id="ARBA00022705"/>
    </source>
</evidence>
<comment type="similarity">
    <text evidence="13 14">Belongs to the NAD-dependent DNA ligase family. LigA subfamily.</text>
</comment>
<accession>A0A0R2S8S9</accession>
<keyword evidence="7 14" id="KW-0227">DNA damage</keyword>
<comment type="cofactor">
    <cofactor evidence="14">
        <name>Mg(2+)</name>
        <dbReference type="ChEBI" id="CHEBI:18420"/>
    </cofactor>
    <cofactor evidence="14">
        <name>Mn(2+)</name>
        <dbReference type="ChEBI" id="CHEBI:29035"/>
    </cofactor>
</comment>
<dbReference type="Pfam" id="PF00533">
    <property type="entry name" value="BRCT"/>
    <property type="match status" value="1"/>
</dbReference>
<evidence type="ECO:0000256" key="10">
    <source>
        <dbReference type="ARBA" id="ARBA00023027"/>
    </source>
</evidence>
<dbReference type="PANTHER" id="PTHR23389:SF9">
    <property type="entry name" value="DNA LIGASE"/>
    <property type="match status" value="1"/>
</dbReference>
<dbReference type="Gene3D" id="1.10.150.20">
    <property type="entry name" value="5' to 3' exonuclease, C-terminal subdomain"/>
    <property type="match status" value="2"/>
</dbReference>
<evidence type="ECO:0000256" key="1">
    <source>
        <dbReference type="ARBA" id="ARBA00004067"/>
    </source>
</evidence>
<dbReference type="SUPFAM" id="SSF52113">
    <property type="entry name" value="BRCT domain"/>
    <property type="match status" value="1"/>
</dbReference>
<dbReference type="PROSITE" id="PS50172">
    <property type="entry name" value="BRCT"/>
    <property type="match status" value="1"/>
</dbReference>
<evidence type="ECO:0000259" key="16">
    <source>
        <dbReference type="PROSITE" id="PS50172"/>
    </source>
</evidence>
<dbReference type="InterPro" id="IPR041663">
    <property type="entry name" value="DisA/LigA_HHH"/>
</dbReference>
<name>A0A0R2S8S9_9GAMM</name>
<protein>
    <recommendedName>
        <fullName evidence="3 14">DNA ligase</fullName>
        <ecNumber evidence="2 14">6.5.1.2</ecNumber>
    </recommendedName>
    <alternativeName>
        <fullName evidence="14">Polydeoxyribonucleotide synthase [NAD(+)]</fullName>
    </alternativeName>
</protein>
<feature type="binding site" evidence="14">
    <location>
        <position position="427"/>
    </location>
    <ligand>
        <name>Zn(2+)</name>
        <dbReference type="ChEBI" id="CHEBI:29105"/>
    </ligand>
</feature>
<evidence type="ECO:0000256" key="7">
    <source>
        <dbReference type="ARBA" id="ARBA00022763"/>
    </source>
</evidence>
<feature type="binding site" evidence="14">
    <location>
        <position position="175"/>
    </location>
    <ligand>
        <name>NAD(+)</name>
        <dbReference type="ChEBI" id="CHEBI:57540"/>
    </ligand>
</feature>
<gene>
    <name evidence="14 17" type="primary">ligA</name>
    <name evidence="17" type="ORF">ABR69_08265</name>
</gene>
<reference evidence="17 18" key="1">
    <citation type="submission" date="2015-10" db="EMBL/GenBank/DDBJ databases">
        <title>Metagenome-Assembled Genomes uncover a global brackish microbiome.</title>
        <authorList>
            <person name="Hugerth L.W."/>
            <person name="Larsson J."/>
            <person name="Alneberg J."/>
            <person name="Lindh M.V."/>
            <person name="Legrand C."/>
            <person name="Pinhassi J."/>
            <person name="Andersson A.F."/>
        </authorList>
    </citation>
    <scope>NUCLEOTIDE SEQUENCE [LARGE SCALE GENOMIC DNA]</scope>
    <source>
        <strain evidence="17">BACL4 MAG-120507-bin80</strain>
    </source>
</reference>
<evidence type="ECO:0000256" key="6">
    <source>
        <dbReference type="ARBA" id="ARBA00022723"/>
    </source>
</evidence>
<dbReference type="Gene3D" id="2.40.50.140">
    <property type="entry name" value="Nucleic acid-binding proteins"/>
    <property type="match status" value="1"/>
</dbReference>
<evidence type="ECO:0000256" key="14">
    <source>
        <dbReference type="HAMAP-Rule" id="MF_01588"/>
    </source>
</evidence>
<dbReference type="Pfam" id="PF14520">
    <property type="entry name" value="HHH_5"/>
    <property type="match status" value="1"/>
</dbReference>
<evidence type="ECO:0000256" key="12">
    <source>
        <dbReference type="ARBA" id="ARBA00034005"/>
    </source>
</evidence>
<dbReference type="PROSITE" id="PS01056">
    <property type="entry name" value="DNA_LIGASE_N2"/>
    <property type="match status" value="1"/>
</dbReference>
<organism evidence="17 18">
    <name type="scientific">OM182 bacterium BACL3 MAG-120507-bin80</name>
    <dbReference type="NCBI Taxonomy" id="1655577"/>
    <lineage>
        <taxon>Bacteria</taxon>
        <taxon>Pseudomonadati</taxon>
        <taxon>Pseudomonadota</taxon>
        <taxon>Gammaproteobacteria</taxon>
        <taxon>OMG group</taxon>
        <taxon>OM182 clade</taxon>
    </lineage>
</organism>
<evidence type="ECO:0000256" key="3">
    <source>
        <dbReference type="ARBA" id="ARBA00013308"/>
    </source>
</evidence>
<feature type="binding site" evidence="14">
    <location>
        <begin position="35"/>
        <end position="39"/>
    </location>
    <ligand>
        <name>NAD(+)</name>
        <dbReference type="ChEBI" id="CHEBI:57540"/>
    </ligand>
</feature>
<dbReference type="Gene3D" id="3.30.470.30">
    <property type="entry name" value="DNA ligase/mRNA capping enzyme"/>
    <property type="match status" value="1"/>
</dbReference>
<keyword evidence="4 14" id="KW-0436">Ligase</keyword>
<dbReference type="InterPro" id="IPR001679">
    <property type="entry name" value="DNA_ligase"/>
</dbReference>
<keyword evidence="5 14" id="KW-0235">DNA replication</keyword>
<dbReference type="InterPro" id="IPR033136">
    <property type="entry name" value="DNA_ligase_CS"/>
</dbReference>
<dbReference type="PROSITE" id="PS01055">
    <property type="entry name" value="DNA_LIGASE_N1"/>
    <property type="match status" value="1"/>
</dbReference>
<dbReference type="CDD" id="cd00114">
    <property type="entry name" value="LIGANc"/>
    <property type="match status" value="1"/>
</dbReference>
<feature type="binding site" evidence="14">
    <location>
        <begin position="83"/>
        <end position="84"/>
    </location>
    <ligand>
        <name>NAD(+)</name>
        <dbReference type="ChEBI" id="CHEBI:57540"/>
    </ligand>
</feature>
<dbReference type="EMBL" id="LIBB01000205">
    <property type="protein sequence ID" value="KRO71297.1"/>
    <property type="molecule type" value="Genomic_DNA"/>
</dbReference>
<feature type="binding site" evidence="14">
    <location>
        <position position="138"/>
    </location>
    <ligand>
        <name>NAD(+)</name>
        <dbReference type="ChEBI" id="CHEBI:57540"/>
    </ligand>
</feature>
<dbReference type="Gene3D" id="1.10.287.610">
    <property type="entry name" value="Helix hairpin bin"/>
    <property type="match status" value="1"/>
</dbReference>
<dbReference type="FunFam" id="3.30.470.30:FF:000001">
    <property type="entry name" value="DNA ligase"/>
    <property type="match status" value="1"/>
</dbReference>
<sequence length="682" mass="73474">MSASTAILEEVASLRVQLERHNRLYHTLDSPEITDADYDALLARLVSLEKDYNLFSPSSPSNRIGAEPLPGFTQVAHEIPMLSLDKVFGEEDLRAFEARLLKRIEISSEIIYSCEPKVDGVAVSLLYEKGQLVRAATRGDGTIGEDITHNVRTIRTIPLQLSGEGYPAVLEVRGEIFLGKLGFAQLNEQARLDQSKVFVNPRNTAAGTLRQLDSRRAAKVPLQMYCYSVGLQEGGDLPDSLGGIFEALAGWGLPTNPQREVVESIERCIAYCEALLEMRNALEYEIDGAVIKVDSLELQASIGSNARTPRWAMAYKFPAEEKSTRLLDVEFQVGRTGTITPVARLEPVFVGGVTVSNTTLHNMDEVTRLGVRIGDEIIIRRAGDVIPKVVRVLAGSVNPAPRAIIAPTQCPVCGCAVEKEGDVLIRCSGGLICGAQRKESIRHFASRNALDIDGMGERIVEQLVDAELVRDVSDLFVLEASTLMSLDRMGVKSAEKLVASIARSRRTTLPKFLYALGIREVGEATALQLANHFGDLMLLQEASVETLVAVPDVGPIVAEHIVSFFANRANIDLLSRLAARGVSWPAITVVSPESKPLAGQTVVITGTLEKLSRNEAKARLIALGAKVAGSVSKSTTIVYAGPGAGSKLAKATELGVEVADEAALLALLAALETTSDAPKKAP</sequence>
<keyword evidence="17" id="KW-0223">Dioxygenase</keyword>
<feature type="active site" description="N6-AMP-lysine intermediate" evidence="14">
    <location>
        <position position="117"/>
    </location>
</feature>
<comment type="function">
    <text evidence="1 14">DNA ligase that catalyzes the formation of phosphodiester linkages between 5'-phosphoryl and 3'-hydroxyl groups in double-stranded DNA using NAD as a coenzyme and as the energy source for the reaction. It is essential for DNA replication and repair of damaged DNA.</text>
</comment>
<keyword evidence="9 14" id="KW-0460">Magnesium</keyword>
<dbReference type="InterPro" id="IPR036420">
    <property type="entry name" value="BRCT_dom_sf"/>
</dbReference>
<evidence type="ECO:0000256" key="8">
    <source>
        <dbReference type="ARBA" id="ARBA00022833"/>
    </source>
</evidence>
<dbReference type="Pfam" id="PF01653">
    <property type="entry name" value="DNA_ligase_aden"/>
    <property type="match status" value="1"/>
</dbReference>
<dbReference type="HAMAP" id="MF_01588">
    <property type="entry name" value="DNA_ligase_A"/>
    <property type="match status" value="1"/>
</dbReference>
<dbReference type="SUPFAM" id="SSF56091">
    <property type="entry name" value="DNA ligase/mRNA capping enzyme, catalytic domain"/>
    <property type="match status" value="1"/>
</dbReference>
<dbReference type="Proteomes" id="UP000051934">
    <property type="component" value="Unassembled WGS sequence"/>
</dbReference>
<dbReference type="Gene3D" id="6.20.10.30">
    <property type="match status" value="1"/>
</dbReference>
<feature type="binding site" evidence="14">
    <location>
        <position position="115"/>
    </location>
    <ligand>
        <name>NAD(+)</name>
        <dbReference type="ChEBI" id="CHEBI:57540"/>
    </ligand>
</feature>
<dbReference type="EC" id="6.5.1.2" evidence="2 14"/>
<dbReference type="SMART" id="SM00532">
    <property type="entry name" value="LIGANc"/>
    <property type="match status" value="1"/>
</dbReference>
<dbReference type="InterPro" id="IPR010994">
    <property type="entry name" value="RuvA_2-like"/>
</dbReference>
<feature type="binding site" evidence="14">
    <location>
        <position position="433"/>
    </location>
    <ligand>
        <name>Zn(2+)</name>
        <dbReference type="ChEBI" id="CHEBI:29105"/>
    </ligand>
</feature>
<dbReference type="SUPFAM" id="SSF50249">
    <property type="entry name" value="Nucleic acid-binding proteins"/>
    <property type="match status" value="1"/>
</dbReference>
<feature type="binding site" evidence="14">
    <location>
        <position position="410"/>
    </location>
    <ligand>
        <name>Zn(2+)</name>
        <dbReference type="ChEBI" id="CHEBI:29105"/>
    </ligand>
</feature>
<dbReference type="AlphaFoldDB" id="A0A0R2S8S9"/>
<comment type="caution">
    <text evidence="17">The sequence shown here is derived from an EMBL/GenBank/DDBJ whole genome shotgun (WGS) entry which is preliminary data.</text>
</comment>
<dbReference type="NCBIfam" id="TIGR00575">
    <property type="entry name" value="dnlj"/>
    <property type="match status" value="1"/>
</dbReference>
<dbReference type="FunFam" id="1.10.150.20:FF:000007">
    <property type="entry name" value="DNA ligase"/>
    <property type="match status" value="1"/>
</dbReference>
<dbReference type="Pfam" id="PF03120">
    <property type="entry name" value="OB_DNA_ligase"/>
    <property type="match status" value="1"/>
</dbReference>
<dbReference type="InterPro" id="IPR004150">
    <property type="entry name" value="NAD_DNA_ligase_OB"/>
</dbReference>